<organism evidence="1 2">
    <name type="scientific">Phanerochaete carnosa (strain HHB-10118-sp)</name>
    <name type="common">White-rot fungus</name>
    <name type="synonym">Peniophora carnosa</name>
    <dbReference type="NCBI Taxonomy" id="650164"/>
    <lineage>
        <taxon>Eukaryota</taxon>
        <taxon>Fungi</taxon>
        <taxon>Dikarya</taxon>
        <taxon>Basidiomycota</taxon>
        <taxon>Agaricomycotina</taxon>
        <taxon>Agaricomycetes</taxon>
        <taxon>Polyporales</taxon>
        <taxon>Phanerochaetaceae</taxon>
        <taxon>Phanerochaete</taxon>
    </lineage>
</organism>
<proteinExistence type="predicted"/>
<dbReference type="KEGG" id="pco:PHACADRAFT_181878"/>
<evidence type="ECO:0008006" key="3">
    <source>
        <dbReference type="Google" id="ProtNLM"/>
    </source>
</evidence>
<dbReference type="OrthoDB" id="2729743at2759"/>
<dbReference type="InParanoid" id="K5WKM6"/>
<name>K5WKM6_PHACS</name>
<gene>
    <name evidence="1" type="ORF">PHACADRAFT_181878</name>
</gene>
<reference evidence="1 2" key="1">
    <citation type="journal article" date="2012" name="BMC Genomics">
        <title>Comparative genomics of the white-rot fungi, Phanerochaete carnosa and P. chrysosporium, to elucidate the genetic basis of the distinct wood types they colonize.</title>
        <authorList>
            <person name="Suzuki H."/>
            <person name="MacDonald J."/>
            <person name="Syed K."/>
            <person name="Salamov A."/>
            <person name="Hori C."/>
            <person name="Aerts A."/>
            <person name="Henrissat B."/>
            <person name="Wiebenga A."/>
            <person name="vanKuyk P.A."/>
            <person name="Barry K."/>
            <person name="Lindquist E."/>
            <person name="LaButti K."/>
            <person name="Lapidus A."/>
            <person name="Lucas S."/>
            <person name="Coutinho P."/>
            <person name="Gong Y."/>
            <person name="Samejima M."/>
            <person name="Mahadevan R."/>
            <person name="Abou-Zaid M."/>
            <person name="de Vries R.P."/>
            <person name="Igarashi K."/>
            <person name="Yadav J.S."/>
            <person name="Grigoriev I.V."/>
            <person name="Master E.R."/>
        </authorList>
    </citation>
    <scope>NUCLEOTIDE SEQUENCE [LARGE SCALE GENOMIC DNA]</scope>
    <source>
        <strain evidence="1 2">HHB-10118-sp</strain>
    </source>
</reference>
<keyword evidence="2" id="KW-1185">Reference proteome</keyword>
<evidence type="ECO:0000313" key="1">
    <source>
        <dbReference type="EMBL" id="EKM59960.1"/>
    </source>
</evidence>
<evidence type="ECO:0000313" key="2">
    <source>
        <dbReference type="Proteomes" id="UP000008370"/>
    </source>
</evidence>
<dbReference type="Proteomes" id="UP000008370">
    <property type="component" value="Unassembled WGS sequence"/>
</dbReference>
<accession>K5WKM6</accession>
<dbReference type="AlphaFoldDB" id="K5WKM6"/>
<dbReference type="EMBL" id="JH930469">
    <property type="protein sequence ID" value="EKM59960.1"/>
    <property type="molecule type" value="Genomic_DNA"/>
</dbReference>
<dbReference type="GeneID" id="18910052"/>
<dbReference type="HOGENOM" id="CLU_655699_0_0_1"/>
<protein>
    <recommendedName>
        <fullName evidence="3">F-box domain-containing protein</fullName>
    </recommendedName>
</protein>
<dbReference type="RefSeq" id="XP_007392509.1">
    <property type="nucleotide sequence ID" value="XM_007392447.1"/>
</dbReference>
<sequence>MHRDVPSPRVPPELIPGVIRNLHSDKPTLSACALVSQYWFELARPLLFRTITYSYHFERNPSNWPHPEHPSPLLPLAYFFESQAVLSSMVYNLELLMAGSGTTRDGLDIFVRILRCFPHLQSLKLAGIPFDPIYKNPRNAVSLPVIPHLGVLKIVHSGYRGDMYATQLGDIPYVLCLFGAVQSLVFGSRIGCNTLLSEWEWWQPEHSLPCPQIHSLELSDAFVLSGPTPIPGLENIRVLKLHVVDQDAHRPVSGCVRRFLNRNHESLQTLQFIINPVVPKFSDLDFIDFSPLRSLRSLVFPLPAWCGNSTDQRPSRRSGITGIHHTAYTSVVRAIATSPPSSLQTVVVELFLYDPSCHWVEFPLRGAQDLEELEDVCVHKALPTFEIRAGPGHVFSEHDRLQFKTALPILSERGVLQLL</sequence>